<accession>A0A6P7U1Y8</accession>
<gene>
    <name evidence="7" type="primary">LOC115228569</name>
</gene>
<dbReference type="GO" id="GO:0007420">
    <property type="term" value="P:brain development"/>
    <property type="evidence" value="ECO:0007669"/>
    <property type="project" value="TreeGrafter"/>
</dbReference>
<evidence type="ECO:0000256" key="2">
    <source>
        <dbReference type="ARBA" id="ARBA00023125"/>
    </source>
</evidence>
<dbReference type="Gene3D" id="1.10.30.10">
    <property type="entry name" value="High mobility group box domain"/>
    <property type="match status" value="1"/>
</dbReference>
<dbReference type="SMART" id="SM00398">
    <property type="entry name" value="HMG"/>
    <property type="match status" value="1"/>
</dbReference>
<keyword evidence="6" id="KW-1185">Reference proteome</keyword>
<dbReference type="Proteomes" id="UP000515154">
    <property type="component" value="Unplaced"/>
</dbReference>
<feature type="DNA-binding region" description="HMG box" evidence="4">
    <location>
        <begin position="1"/>
        <end position="65"/>
    </location>
</feature>
<dbReference type="RefSeq" id="XP_029654991.1">
    <property type="nucleotide sequence ID" value="XM_029799131.1"/>
</dbReference>
<dbReference type="GO" id="GO:0030182">
    <property type="term" value="P:neuron differentiation"/>
    <property type="evidence" value="ECO:0007669"/>
    <property type="project" value="TreeGrafter"/>
</dbReference>
<evidence type="ECO:0000256" key="3">
    <source>
        <dbReference type="ARBA" id="ARBA00023242"/>
    </source>
</evidence>
<dbReference type="InterPro" id="IPR036910">
    <property type="entry name" value="HMG_box_dom_sf"/>
</dbReference>
<keyword evidence="2 4" id="KW-0238">DNA-binding</keyword>
<dbReference type="GO" id="GO:0000122">
    <property type="term" value="P:negative regulation of transcription by RNA polymerase II"/>
    <property type="evidence" value="ECO:0007669"/>
    <property type="project" value="TreeGrafter"/>
</dbReference>
<proteinExistence type="predicted"/>
<dbReference type="AlphaFoldDB" id="A0A6P7U1Y8"/>
<feature type="domain" description="HMG box" evidence="5">
    <location>
        <begin position="1"/>
        <end position="65"/>
    </location>
</feature>
<dbReference type="PANTHER" id="PTHR10270:SF324">
    <property type="entry name" value="SOX DOMAIN-CONTAINING PROTEIN DICHAETE-RELATED"/>
    <property type="match status" value="1"/>
</dbReference>
<dbReference type="CDD" id="cd22028">
    <property type="entry name" value="HMG-box_SoxA_SoxB_SoxG"/>
    <property type="match status" value="1"/>
</dbReference>
<protein>
    <submittedName>
        <fullName evidence="7">Transcription factor Sox-14-like</fullName>
    </submittedName>
</protein>
<evidence type="ECO:0000256" key="4">
    <source>
        <dbReference type="PROSITE-ProRule" id="PRU00267"/>
    </source>
</evidence>
<dbReference type="GO" id="GO:0000978">
    <property type="term" value="F:RNA polymerase II cis-regulatory region sequence-specific DNA binding"/>
    <property type="evidence" value="ECO:0007669"/>
    <property type="project" value="TreeGrafter"/>
</dbReference>
<dbReference type="PANTHER" id="PTHR10270">
    <property type="entry name" value="SOX TRANSCRIPTION FACTOR"/>
    <property type="match status" value="1"/>
</dbReference>
<dbReference type="FunFam" id="1.10.30.10:FF:000002">
    <property type="entry name" value="transcription factor Sox-2"/>
    <property type="match status" value="1"/>
</dbReference>
<dbReference type="GO" id="GO:0005634">
    <property type="term" value="C:nucleus"/>
    <property type="evidence" value="ECO:0007669"/>
    <property type="project" value="UniProtKB-SubCell"/>
</dbReference>
<keyword evidence="3 4" id="KW-0539">Nucleus</keyword>
<reference evidence="7" key="1">
    <citation type="submission" date="2025-08" db="UniProtKB">
        <authorList>
            <consortium name="RefSeq"/>
        </authorList>
    </citation>
    <scope>IDENTIFICATION</scope>
</reference>
<evidence type="ECO:0000313" key="6">
    <source>
        <dbReference type="Proteomes" id="UP000515154"/>
    </source>
</evidence>
<dbReference type="PROSITE" id="PS50118">
    <property type="entry name" value="HMG_BOX_2"/>
    <property type="match status" value="1"/>
</dbReference>
<organism evidence="6 7">
    <name type="scientific">Octopus sinensis</name>
    <name type="common">East Asian common octopus</name>
    <dbReference type="NCBI Taxonomy" id="2607531"/>
    <lineage>
        <taxon>Eukaryota</taxon>
        <taxon>Metazoa</taxon>
        <taxon>Spiralia</taxon>
        <taxon>Lophotrochozoa</taxon>
        <taxon>Mollusca</taxon>
        <taxon>Cephalopoda</taxon>
        <taxon>Coleoidea</taxon>
        <taxon>Octopodiformes</taxon>
        <taxon>Octopoda</taxon>
        <taxon>Incirrata</taxon>
        <taxon>Octopodidae</taxon>
        <taxon>Octopus</taxon>
    </lineage>
</organism>
<name>A0A6P7U1Y8_9MOLL</name>
<comment type="subcellular location">
    <subcellularLocation>
        <location evidence="1">Nucleus</location>
    </subcellularLocation>
</comment>
<dbReference type="Pfam" id="PF00505">
    <property type="entry name" value="HMG_box"/>
    <property type="match status" value="1"/>
</dbReference>
<evidence type="ECO:0000256" key="1">
    <source>
        <dbReference type="ARBA" id="ARBA00004123"/>
    </source>
</evidence>
<dbReference type="GO" id="GO:0001228">
    <property type="term" value="F:DNA-binding transcription activator activity, RNA polymerase II-specific"/>
    <property type="evidence" value="ECO:0007669"/>
    <property type="project" value="TreeGrafter"/>
</dbReference>
<dbReference type="KEGG" id="osn:115228569"/>
<evidence type="ECO:0000259" key="5">
    <source>
        <dbReference type="PROSITE" id="PS50118"/>
    </source>
</evidence>
<dbReference type="InterPro" id="IPR009071">
    <property type="entry name" value="HMG_box_dom"/>
</dbReference>
<dbReference type="InterPro" id="IPR050140">
    <property type="entry name" value="SRY-related_HMG-box_TF-like"/>
</dbReference>
<sequence length="244" mass="28704">MNAFMVWSRGQRRKISQENPKMHNSEISKQLGTQWKHLSETEKRPFIDEAKRLRSIHMREHPDYKYRPRRKSKVRDKKDNFINDLMNPKPVIQTENSNLYYFPSSYPSEGYSEMFFHSNNQNYTTEYNPHRSQFGVGPFDPGPCYKSLFHCHPAMSQYETGNTTSYGMFLPPSYSLVGLTENSDQKSGQKLNKFYQNTHGQEEIVNYGINKSKDNEPDSAAFDRMYNQAHELAELTRHYLQSDT</sequence>
<evidence type="ECO:0000313" key="7">
    <source>
        <dbReference type="RefSeq" id="XP_029654991.1"/>
    </source>
</evidence>
<dbReference type="SUPFAM" id="SSF47095">
    <property type="entry name" value="HMG-box"/>
    <property type="match status" value="1"/>
</dbReference>